<name>A0A4R6Y6S6_9BURK</name>
<dbReference type="SUPFAM" id="SSF47598">
    <property type="entry name" value="Ribbon-helix-helix"/>
    <property type="match status" value="1"/>
</dbReference>
<dbReference type="InterPro" id="IPR015354">
    <property type="entry name" value="DNA_partition_ParG"/>
</dbReference>
<sequence>MSKKLGLSAGRPSSSKAAALKAISETDEKLERVTVELSPELHLRLRTFCFKNKRTMSSVLRELVDKNIKTE</sequence>
<dbReference type="InterPro" id="IPR013321">
    <property type="entry name" value="Arc_rbn_hlx_hlx"/>
</dbReference>
<protein>
    <submittedName>
        <fullName evidence="1">ParG protein</fullName>
    </submittedName>
</protein>
<proteinExistence type="predicted"/>
<keyword evidence="2" id="KW-1185">Reference proteome</keyword>
<dbReference type="Proteomes" id="UP000294480">
    <property type="component" value="Unassembled WGS sequence"/>
</dbReference>
<dbReference type="EMBL" id="SNZE01000038">
    <property type="protein sequence ID" value="TDR27803.1"/>
    <property type="molecule type" value="Genomic_DNA"/>
</dbReference>
<comment type="caution">
    <text evidence="1">The sequence shown here is derived from an EMBL/GenBank/DDBJ whole genome shotgun (WGS) entry which is preliminary data.</text>
</comment>
<reference evidence="1 2" key="1">
    <citation type="submission" date="2019-03" db="EMBL/GenBank/DDBJ databases">
        <title>Genomic Encyclopedia of Type Strains, Phase IV (KMG-IV): sequencing the most valuable type-strain genomes for metagenomic binning, comparative biology and taxonomic classification.</title>
        <authorList>
            <person name="Goeker M."/>
        </authorList>
    </citation>
    <scope>NUCLEOTIDE SEQUENCE [LARGE SCALE GENOMIC DNA]</scope>
    <source>
        <strain evidence="1 2">DSM 102852</strain>
    </source>
</reference>
<evidence type="ECO:0000313" key="2">
    <source>
        <dbReference type="Proteomes" id="UP000294480"/>
    </source>
</evidence>
<dbReference type="AlphaFoldDB" id="A0A4R6Y6S6"/>
<gene>
    <name evidence="1" type="ORF">DFR44_1387</name>
</gene>
<organism evidence="1 2">
    <name type="scientific">Hydromonas duriensis</name>
    <dbReference type="NCBI Taxonomy" id="1527608"/>
    <lineage>
        <taxon>Bacteria</taxon>
        <taxon>Pseudomonadati</taxon>
        <taxon>Pseudomonadota</taxon>
        <taxon>Betaproteobacteria</taxon>
        <taxon>Burkholderiales</taxon>
        <taxon>Burkholderiaceae</taxon>
        <taxon>Hydromonas</taxon>
    </lineage>
</organism>
<dbReference type="GO" id="GO:0006355">
    <property type="term" value="P:regulation of DNA-templated transcription"/>
    <property type="evidence" value="ECO:0007669"/>
    <property type="project" value="InterPro"/>
</dbReference>
<dbReference type="Pfam" id="PF09274">
    <property type="entry name" value="ParG"/>
    <property type="match status" value="1"/>
</dbReference>
<dbReference type="Gene3D" id="1.10.1220.10">
    <property type="entry name" value="Met repressor-like"/>
    <property type="match status" value="1"/>
</dbReference>
<accession>A0A4R6Y6S6</accession>
<evidence type="ECO:0000313" key="1">
    <source>
        <dbReference type="EMBL" id="TDR27803.1"/>
    </source>
</evidence>
<dbReference type="InterPro" id="IPR010985">
    <property type="entry name" value="Ribbon_hlx_hlx"/>
</dbReference>
<dbReference type="RefSeq" id="WP_133621560.1">
    <property type="nucleotide sequence ID" value="NZ_SNZE01000038.1"/>
</dbReference>